<keyword evidence="1" id="KW-0812">Transmembrane</keyword>
<evidence type="ECO:0000256" key="1">
    <source>
        <dbReference type="SAM" id="Phobius"/>
    </source>
</evidence>
<feature type="transmembrane region" description="Helical" evidence="1">
    <location>
        <begin position="43"/>
        <end position="64"/>
    </location>
</feature>
<organism evidence="2 3">
    <name type="scientific">Oribacterium parvum ACB1</name>
    <dbReference type="NCBI Taxonomy" id="796943"/>
    <lineage>
        <taxon>Bacteria</taxon>
        <taxon>Bacillati</taxon>
        <taxon>Bacillota</taxon>
        <taxon>Clostridia</taxon>
        <taxon>Lachnospirales</taxon>
        <taxon>Lachnospiraceae</taxon>
        <taxon>Oribacterium</taxon>
    </lineage>
</organism>
<dbReference type="Proteomes" id="UP000018461">
    <property type="component" value="Unassembled WGS sequence"/>
</dbReference>
<reference evidence="2" key="2">
    <citation type="submission" date="2013-03" db="EMBL/GenBank/DDBJ databases">
        <title>The Genome Sequence of Oribacterium sp. ACB1.</title>
        <authorList>
            <consortium name="The Broad Institute Genomics Platform"/>
            <consortium name="The Broad Institute Genome Sequencing Center for Infectious Disease"/>
            <person name="Earl A."/>
            <person name="Ward D."/>
            <person name="Feldgarden M."/>
            <person name="Gevers D."/>
            <person name="Sizova M."/>
            <person name="Hazen A."/>
            <person name="Epstein S."/>
            <person name="Walker B."/>
            <person name="Young S."/>
            <person name="Zeng Q."/>
            <person name="Gargeya S."/>
            <person name="Fitzgerald M."/>
            <person name="Haas B."/>
            <person name="Abouelleil A."/>
            <person name="Allen A.W."/>
            <person name="Alvarado L."/>
            <person name="Arachchi H.M."/>
            <person name="Berlin A.M."/>
            <person name="Chapman S.B."/>
            <person name="Gainer-Dewar J."/>
            <person name="Goldberg J."/>
            <person name="Griggs A."/>
            <person name="Gujja S."/>
            <person name="Hansen M."/>
            <person name="Howarth C."/>
            <person name="Imamovic A."/>
            <person name="Ireland A."/>
            <person name="Larimer J."/>
            <person name="McCowan C."/>
            <person name="Murphy C."/>
            <person name="Pearson M."/>
            <person name="Poon T.W."/>
            <person name="Priest M."/>
            <person name="Roberts A."/>
            <person name="Saif S."/>
            <person name="Shea T."/>
            <person name="Sisk P."/>
            <person name="Sykes S."/>
            <person name="Wortman J."/>
            <person name="Nusbaum C."/>
            <person name="Birren B."/>
        </authorList>
    </citation>
    <scope>NUCLEOTIDE SEQUENCE [LARGE SCALE GENOMIC DNA]</scope>
    <source>
        <strain evidence="2">ACB1</strain>
    </source>
</reference>
<keyword evidence="1" id="KW-0472">Membrane</keyword>
<keyword evidence="3" id="KW-1185">Reference proteome</keyword>
<gene>
    <name evidence="2" type="ORF">HMPREF9625_00571</name>
</gene>
<name>G9WMI8_9FIRM</name>
<comment type="caution">
    <text evidence="2">The sequence shown here is derived from an EMBL/GenBank/DDBJ whole genome shotgun (WGS) entry which is preliminary data.</text>
</comment>
<evidence type="ECO:0000313" key="3">
    <source>
        <dbReference type="Proteomes" id="UP000018461"/>
    </source>
</evidence>
<sequence>MNMLSLLKDFDVNIESNEELDCLIVLAQKEKELYDSFKPTKQAFYGLGKFFLSPSLAAFLAVYFDKNNVDSIFTNAIYVLFVFLVIFILFFLLSMINKLVNYDERDLDNLISDIEDIKAFKHFALSKIGK</sequence>
<keyword evidence="1" id="KW-1133">Transmembrane helix</keyword>
<feature type="transmembrane region" description="Helical" evidence="1">
    <location>
        <begin position="76"/>
        <end position="96"/>
    </location>
</feature>
<dbReference type="HOGENOM" id="CLU_1935915_0_0_9"/>
<dbReference type="EMBL" id="AFZC02000003">
    <property type="protein sequence ID" value="EHL11741.1"/>
    <property type="molecule type" value="Genomic_DNA"/>
</dbReference>
<accession>G9WMI8</accession>
<proteinExistence type="predicted"/>
<protein>
    <submittedName>
        <fullName evidence="2">Uncharacterized protein</fullName>
    </submittedName>
</protein>
<dbReference type="AlphaFoldDB" id="G9WMI8"/>
<reference evidence="2" key="1">
    <citation type="submission" date="2011-08" db="EMBL/GenBank/DDBJ databases">
        <authorList>
            <consortium name="The Broad Institute Genome Sequencing Platform"/>
            <person name="Earl A."/>
            <person name="Ward D."/>
            <person name="Feldgarden M."/>
            <person name="Gevers D."/>
            <person name="Sizova M."/>
            <person name="Hazen A."/>
            <person name="Epstein S."/>
            <person name="Young S.K."/>
            <person name="Zeng Q."/>
            <person name="Gargeya S."/>
            <person name="Fitzgerald M."/>
            <person name="Haas B."/>
            <person name="Abouelleil A."/>
            <person name="Alvarado L."/>
            <person name="Arachchi H.M."/>
            <person name="Berlin A."/>
            <person name="Brown A."/>
            <person name="Chapman S.B."/>
            <person name="Chen Z."/>
            <person name="Dunbar C."/>
            <person name="Freedman E."/>
            <person name="Gearin G."/>
            <person name="Gellesch M."/>
            <person name="Goldberg J."/>
            <person name="Griggs A."/>
            <person name="Gujja S."/>
            <person name="Heiman D."/>
            <person name="Howarth C."/>
            <person name="Larson L."/>
            <person name="Lui A."/>
            <person name="MacDonald P.J.P."/>
            <person name="Montmayeur A."/>
            <person name="Murphy C."/>
            <person name="Neiman D."/>
            <person name="Pearson M."/>
            <person name="Priest M."/>
            <person name="Roberts A."/>
            <person name="Saif S."/>
            <person name="Shea T."/>
            <person name="Shenoy N."/>
            <person name="Sisk P."/>
            <person name="Stolte C."/>
            <person name="Sykes S."/>
            <person name="Wortman J."/>
            <person name="Nusbaum C."/>
            <person name="Birren B."/>
        </authorList>
    </citation>
    <scope>NUCLEOTIDE SEQUENCE</scope>
    <source>
        <strain evidence="2">ACB1</strain>
    </source>
</reference>
<evidence type="ECO:0000313" key="2">
    <source>
        <dbReference type="EMBL" id="EHL11741.1"/>
    </source>
</evidence>